<keyword evidence="10" id="KW-1185">Reference proteome</keyword>
<protein>
    <submittedName>
        <fullName evidence="11">Norfluorocurarine oxidase-like</fullName>
    </submittedName>
</protein>
<dbReference type="CDD" id="cd11072">
    <property type="entry name" value="CYP71-like"/>
    <property type="match status" value="1"/>
</dbReference>
<keyword evidence="7 9" id="KW-0503">Monooxygenase</keyword>
<evidence type="ECO:0000256" key="4">
    <source>
        <dbReference type="ARBA" id="ARBA00022723"/>
    </source>
</evidence>
<name>A0A6P6X2Q0_COFAR</name>
<dbReference type="PRINTS" id="PR00463">
    <property type="entry name" value="EP450I"/>
</dbReference>
<dbReference type="GO" id="GO:0016705">
    <property type="term" value="F:oxidoreductase activity, acting on paired donors, with incorporation or reduction of molecular oxygen"/>
    <property type="evidence" value="ECO:0007669"/>
    <property type="project" value="InterPro"/>
</dbReference>
<evidence type="ECO:0000256" key="7">
    <source>
        <dbReference type="ARBA" id="ARBA00023033"/>
    </source>
</evidence>
<dbReference type="Pfam" id="PF00067">
    <property type="entry name" value="p450"/>
    <property type="match status" value="1"/>
</dbReference>
<comment type="cofactor">
    <cofactor evidence="1 8">
        <name>heme</name>
        <dbReference type="ChEBI" id="CHEBI:30413"/>
    </cofactor>
</comment>
<dbReference type="GO" id="GO:0004497">
    <property type="term" value="F:monooxygenase activity"/>
    <property type="evidence" value="ECO:0007669"/>
    <property type="project" value="UniProtKB-KW"/>
</dbReference>
<evidence type="ECO:0000256" key="6">
    <source>
        <dbReference type="ARBA" id="ARBA00023004"/>
    </source>
</evidence>
<gene>
    <name evidence="11" type="primary">LOC113738925</name>
</gene>
<evidence type="ECO:0000256" key="3">
    <source>
        <dbReference type="ARBA" id="ARBA00022617"/>
    </source>
</evidence>
<accession>A0A6P6X2Q0</accession>
<reference evidence="10" key="1">
    <citation type="journal article" date="2025" name="Foods">
        <title>Unveiling the Microbial Signatures of Arabica Coffee Cherries: Insights into Ripeness Specific Diversity, Functional Traits, and Implications for Quality and Safety.</title>
        <authorList>
            <consortium name="RefSeq"/>
            <person name="Tenea G.N."/>
            <person name="Cifuentes V."/>
            <person name="Reyes P."/>
            <person name="Cevallos-Vallejos M."/>
        </authorList>
    </citation>
    <scope>NUCLEOTIDE SEQUENCE [LARGE SCALE GENOMIC DNA]</scope>
</reference>
<dbReference type="SUPFAM" id="SSF48264">
    <property type="entry name" value="Cytochrome P450"/>
    <property type="match status" value="1"/>
</dbReference>
<dbReference type="Gene3D" id="1.10.630.10">
    <property type="entry name" value="Cytochrome P450"/>
    <property type="match status" value="1"/>
</dbReference>
<proteinExistence type="inferred from homology"/>
<dbReference type="RefSeq" id="XP_027121993.1">
    <property type="nucleotide sequence ID" value="XM_027266192.2"/>
</dbReference>
<dbReference type="InterPro" id="IPR036396">
    <property type="entry name" value="Cyt_P450_sf"/>
</dbReference>
<dbReference type="GO" id="GO:0020037">
    <property type="term" value="F:heme binding"/>
    <property type="evidence" value="ECO:0007669"/>
    <property type="project" value="InterPro"/>
</dbReference>
<dbReference type="GeneID" id="113738925"/>
<dbReference type="InterPro" id="IPR017972">
    <property type="entry name" value="Cyt_P450_CS"/>
</dbReference>
<evidence type="ECO:0000256" key="8">
    <source>
        <dbReference type="PIRSR" id="PIRSR602401-1"/>
    </source>
</evidence>
<comment type="similarity">
    <text evidence="2 9">Belongs to the cytochrome P450 family.</text>
</comment>
<evidence type="ECO:0000256" key="2">
    <source>
        <dbReference type="ARBA" id="ARBA00010617"/>
    </source>
</evidence>
<keyword evidence="6 8" id="KW-0408">Iron</keyword>
<dbReference type="PROSITE" id="PS00086">
    <property type="entry name" value="CYTOCHROME_P450"/>
    <property type="match status" value="1"/>
</dbReference>
<dbReference type="AlphaFoldDB" id="A0A6P6X2Q0"/>
<dbReference type="Proteomes" id="UP001652660">
    <property type="component" value="Chromosome 4c"/>
</dbReference>
<dbReference type="InterPro" id="IPR001128">
    <property type="entry name" value="Cyt_P450"/>
</dbReference>
<sequence length="508" mass="57385">MAFSFDLVCFSVSSVVFLLALLKWFDAASKPQKRLPPSPPKLPIIGNIHQLGLFPHRSLQSLSRKYGPLMLLHFGSKPVLVASSSDAASQIMKTHDLVFSNRPKSSVINRLFYGSRDVAFTPYGEYWRQAKSICVLHVLSNKRVQSYQHVREEETSLMIEKIGQMCSSSPVNLTEIFVTLTNDIICRVALGRKYSEEEKGRKIMENLRVFVELMGVFDVGDYIPWLAWVNRFNGLDLKVEKFVKLTDEFLDGVIEEHINKRKGEAENDHSVEARCLDFVDILIEVNKESTIGFALGPDDMKAIILDVFAGGTDTTQTVMEWAMSELLKKPITLQKLQAEVREVTQGKPEITRDDLEKMRYLKAVIKETLRFHVPVPLLVPRESTRDIKIMGCDIPAGTLVLVNASAIARDPMLWENPEEFQPERFLNSNIDFRGFNFELIPFGSGRRVCPGINFAISVAELALAKLVNKFNFALPDGTKPEDLDMTEASGITVHRKHPLHAIATPYLF</sequence>
<dbReference type="InterPro" id="IPR002401">
    <property type="entry name" value="Cyt_P450_E_grp-I"/>
</dbReference>
<dbReference type="PANTHER" id="PTHR47955:SF15">
    <property type="entry name" value="CYTOCHROME P450 71A2-LIKE"/>
    <property type="match status" value="1"/>
</dbReference>
<evidence type="ECO:0000256" key="1">
    <source>
        <dbReference type="ARBA" id="ARBA00001971"/>
    </source>
</evidence>
<dbReference type="PRINTS" id="PR00385">
    <property type="entry name" value="P450"/>
</dbReference>
<keyword evidence="3 8" id="KW-0349">Heme</keyword>
<dbReference type="OrthoDB" id="1470350at2759"/>
<evidence type="ECO:0000256" key="9">
    <source>
        <dbReference type="RuleBase" id="RU000461"/>
    </source>
</evidence>
<reference evidence="11" key="2">
    <citation type="submission" date="2025-08" db="UniProtKB">
        <authorList>
            <consortium name="RefSeq"/>
        </authorList>
    </citation>
    <scope>IDENTIFICATION</scope>
    <source>
        <tissue evidence="11">Leaves</tissue>
    </source>
</reference>
<keyword evidence="5 9" id="KW-0560">Oxidoreductase</keyword>
<evidence type="ECO:0000256" key="5">
    <source>
        <dbReference type="ARBA" id="ARBA00023002"/>
    </source>
</evidence>
<feature type="binding site" description="axial binding residue" evidence="8">
    <location>
        <position position="449"/>
    </location>
    <ligand>
        <name>heme</name>
        <dbReference type="ChEBI" id="CHEBI:30413"/>
    </ligand>
    <ligandPart>
        <name>Fe</name>
        <dbReference type="ChEBI" id="CHEBI:18248"/>
    </ligandPart>
</feature>
<keyword evidence="4 8" id="KW-0479">Metal-binding</keyword>
<dbReference type="GO" id="GO:0005506">
    <property type="term" value="F:iron ion binding"/>
    <property type="evidence" value="ECO:0007669"/>
    <property type="project" value="InterPro"/>
</dbReference>
<organism evidence="10 11">
    <name type="scientific">Coffea arabica</name>
    <name type="common">Arabian coffee</name>
    <dbReference type="NCBI Taxonomy" id="13443"/>
    <lineage>
        <taxon>Eukaryota</taxon>
        <taxon>Viridiplantae</taxon>
        <taxon>Streptophyta</taxon>
        <taxon>Embryophyta</taxon>
        <taxon>Tracheophyta</taxon>
        <taxon>Spermatophyta</taxon>
        <taxon>Magnoliopsida</taxon>
        <taxon>eudicotyledons</taxon>
        <taxon>Gunneridae</taxon>
        <taxon>Pentapetalae</taxon>
        <taxon>asterids</taxon>
        <taxon>lamiids</taxon>
        <taxon>Gentianales</taxon>
        <taxon>Rubiaceae</taxon>
        <taxon>Ixoroideae</taxon>
        <taxon>Gardenieae complex</taxon>
        <taxon>Bertiereae - Coffeeae clade</taxon>
        <taxon>Coffeeae</taxon>
        <taxon>Coffea</taxon>
    </lineage>
</organism>
<evidence type="ECO:0000313" key="11">
    <source>
        <dbReference type="RefSeq" id="XP_027121993.1"/>
    </source>
</evidence>
<evidence type="ECO:0000313" key="10">
    <source>
        <dbReference type="Proteomes" id="UP001652660"/>
    </source>
</evidence>
<dbReference type="FunFam" id="1.10.630.10:FF:000011">
    <property type="entry name" value="Cytochrome P450 83B1"/>
    <property type="match status" value="1"/>
</dbReference>
<dbReference type="PANTHER" id="PTHR47955">
    <property type="entry name" value="CYTOCHROME P450 FAMILY 71 PROTEIN"/>
    <property type="match status" value="1"/>
</dbReference>